<evidence type="ECO:0000259" key="6">
    <source>
        <dbReference type="PROSITE" id="PS50850"/>
    </source>
</evidence>
<dbReference type="InterPro" id="IPR036259">
    <property type="entry name" value="MFS_trans_sf"/>
</dbReference>
<reference evidence="7" key="1">
    <citation type="submission" date="2021-01" db="EMBL/GenBank/DDBJ databases">
        <title>Whole genome shotgun sequence of Planotetraspora thailandica NBRC 104271.</title>
        <authorList>
            <person name="Komaki H."/>
            <person name="Tamura T."/>
        </authorList>
    </citation>
    <scope>NUCLEOTIDE SEQUENCE</scope>
    <source>
        <strain evidence="7">NBRC 104271</strain>
    </source>
</reference>
<accession>A0A8J3UXV1</accession>
<comment type="subcellular location">
    <subcellularLocation>
        <location evidence="1">Cell membrane</location>
        <topology evidence="1">Multi-pass membrane protein</topology>
    </subcellularLocation>
</comment>
<feature type="transmembrane region" description="Helical" evidence="5">
    <location>
        <begin position="170"/>
        <end position="189"/>
    </location>
</feature>
<dbReference type="InterPro" id="IPR020846">
    <property type="entry name" value="MFS_dom"/>
</dbReference>
<evidence type="ECO:0000313" key="7">
    <source>
        <dbReference type="EMBL" id="GII51852.1"/>
    </source>
</evidence>
<feature type="transmembrane region" description="Helical" evidence="5">
    <location>
        <begin position="16"/>
        <end position="36"/>
    </location>
</feature>
<dbReference type="InterPro" id="IPR011701">
    <property type="entry name" value="MFS"/>
</dbReference>
<comment type="caution">
    <text evidence="7">The sequence shown here is derived from an EMBL/GenBank/DDBJ whole genome shotgun (WGS) entry which is preliminary data.</text>
</comment>
<keyword evidence="8" id="KW-1185">Reference proteome</keyword>
<dbReference type="Gene3D" id="1.20.1250.20">
    <property type="entry name" value="MFS general substrate transporter like domains"/>
    <property type="match status" value="2"/>
</dbReference>
<dbReference type="PROSITE" id="PS50850">
    <property type="entry name" value="MFS"/>
    <property type="match status" value="1"/>
</dbReference>
<keyword evidence="4 5" id="KW-0472">Membrane</keyword>
<organism evidence="7 8">
    <name type="scientific">Planotetraspora thailandica</name>
    <dbReference type="NCBI Taxonomy" id="487172"/>
    <lineage>
        <taxon>Bacteria</taxon>
        <taxon>Bacillati</taxon>
        <taxon>Actinomycetota</taxon>
        <taxon>Actinomycetes</taxon>
        <taxon>Streptosporangiales</taxon>
        <taxon>Streptosporangiaceae</taxon>
        <taxon>Planotetraspora</taxon>
    </lineage>
</organism>
<feature type="domain" description="Major facilitator superfamily (MFS) profile" evidence="6">
    <location>
        <begin position="14"/>
        <end position="389"/>
    </location>
</feature>
<evidence type="ECO:0000256" key="5">
    <source>
        <dbReference type="SAM" id="Phobius"/>
    </source>
</evidence>
<feature type="transmembrane region" description="Helical" evidence="5">
    <location>
        <begin position="277"/>
        <end position="296"/>
    </location>
</feature>
<dbReference type="GO" id="GO:0005886">
    <property type="term" value="C:plasma membrane"/>
    <property type="evidence" value="ECO:0007669"/>
    <property type="project" value="UniProtKB-SubCell"/>
</dbReference>
<dbReference type="GO" id="GO:0022857">
    <property type="term" value="F:transmembrane transporter activity"/>
    <property type="evidence" value="ECO:0007669"/>
    <property type="project" value="InterPro"/>
</dbReference>
<dbReference type="RefSeq" id="WP_203942180.1">
    <property type="nucleotide sequence ID" value="NZ_BOOR01000004.1"/>
</dbReference>
<protein>
    <submittedName>
        <fullName evidence="7">MFS transporter</fullName>
    </submittedName>
</protein>
<feature type="transmembrane region" description="Helical" evidence="5">
    <location>
        <begin position="366"/>
        <end position="384"/>
    </location>
</feature>
<dbReference type="PANTHER" id="PTHR23514">
    <property type="entry name" value="BYPASS OF STOP CODON PROTEIN 6"/>
    <property type="match status" value="1"/>
</dbReference>
<feature type="transmembrane region" description="Helical" evidence="5">
    <location>
        <begin position="302"/>
        <end position="323"/>
    </location>
</feature>
<dbReference type="CDD" id="cd17393">
    <property type="entry name" value="MFS_MosC_like"/>
    <property type="match status" value="1"/>
</dbReference>
<keyword evidence="3 5" id="KW-1133">Transmembrane helix</keyword>
<dbReference type="Proteomes" id="UP000605992">
    <property type="component" value="Unassembled WGS sequence"/>
</dbReference>
<name>A0A8J3UXV1_9ACTN</name>
<evidence type="ECO:0000313" key="8">
    <source>
        <dbReference type="Proteomes" id="UP000605992"/>
    </source>
</evidence>
<feature type="transmembrane region" description="Helical" evidence="5">
    <location>
        <begin position="210"/>
        <end position="229"/>
    </location>
</feature>
<keyword evidence="2 5" id="KW-0812">Transmembrane</keyword>
<evidence type="ECO:0000256" key="3">
    <source>
        <dbReference type="ARBA" id="ARBA00022989"/>
    </source>
</evidence>
<dbReference type="Pfam" id="PF07690">
    <property type="entry name" value="MFS_1"/>
    <property type="match status" value="1"/>
</dbReference>
<dbReference type="InterPro" id="IPR051788">
    <property type="entry name" value="MFS_Transporter"/>
</dbReference>
<feature type="transmembrane region" description="Helical" evidence="5">
    <location>
        <begin position="48"/>
        <end position="68"/>
    </location>
</feature>
<feature type="transmembrane region" description="Helical" evidence="5">
    <location>
        <begin position="143"/>
        <end position="164"/>
    </location>
</feature>
<evidence type="ECO:0000256" key="4">
    <source>
        <dbReference type="ARBA" id="ARBA00023136"/>
    </source>
</evidence>
<gene>
    <name evidence="7" type="ORF">Pth03_02410</name>
</gene>
<evidence type="ECO:0000256" key="1">
    <source>
        <dbReference type="ARBA" id="ARBA00004651"/>
    </source>
</evidence>
<feature type="transmembrane region" description="Helical" evidence="5">
    <location>
        <begin position="335"/>
        <end position="354"/>
    </location>
</feature>
<feature type="transmembrane region" description="Helical" evidence="5">
    <location>
        <begin position="241"/>
        <end position="265"/>
    </location>
</feature>
<dbReference type="EMBL" id="BOOR01000004">
    <property type="protein sequence ID" value="GII51852.1"/>
    <property type="molecule type" value="Genomic_DNA"/>
</dbReference>
<dbReference type="PANTHER" id="PTHR23514:SF13">
    <property type="entry name" value="INNER MEMBRANE PROTEIN YBJJ"/>
    <property type="match status" value="1"/>
</dbReference>
<proteinExistence type="predicted"/>
<dbReference type="AlphaFoldDB" id="A0A8J3UXV1"/>
<evidence type="ECO:0000256" key="2">
    <source>
        <dbReference type="ARBA" id="ARBA00022692"/>
    </source>
</evidence>
<sequence>MATLAPAPPSLRHARLAVFGMFLLSGMALGTWTARIPALKESLGLTDGLLSLALLGIAAGAITGMQVVGRLVDTYGSDRIMIPMGIAQGIVLVIPAFAPNLVTLALALFLFGAVHGTLDVAMNANAVTVERAYGRPIMSGFHAVFSLGGFAGSAIGGLFAHFAVGPAVTFAAAGAVILAISLLSAHWTMRDPREAHRPQTTAQRTRKLPQGALFLGILAFCCLVGEGASADWSSVYLRDNLGSSAGFAAAAYAAFSIMMTAGRVAGDRLAARFGPVTLVRCCGGLAAAGLAVNLLIGAPVAGVIGFGLFGAGLSCIIPQVFSAAGHRDPAQSGRALAVVASLGYTGLLTGPVLIGGLAELVTLPRALLLPALLALLVALAAPAVRPRTHEATTAVREEAQPNCP</sequence>
<dbReference type="SUPFAM" id="SSF103473">
    <property type="entry name" value="MFS general substrate transporter"/>
    <property type="match status" value="1"/>
</dbReference>